<proteinExistence type="predicted"/>
<accession>A0AC34RDH4</accession>
<reference evidence="2" key="1">
    <citation type="submission" date="2022-11" db="UniProtKB">
        <authorList>
            <consortium name="WormBaseParasite"/>
        </authorList>
    </citation>
    <scope>IDENTIFICATION</scope>
</reference>
<evidence type="ECO:0000313" key="1">
    <source>
        <dbReference type="Proteomes" id="UP000887576"/>
    </source>
</evidence>
<dbReference type="WBParaSite" id="JU765_v2.g565.t1">
    <property type="protein sequence ID" value="JU765_v2.g565.t1"/>
    <property type="gene ID" value="JU765_v2.g565"/>
</dbReference>
<sequence length="185" mass="18103">METGPIETPKPMRIRVPTPIPTTLPPTTTTTKKPTTTTPEPEYPDPDFGPLAPAPPSGPKLPGGVDFGSLAKTFMGGGSGGGIVGQFLGSGLGGGNSGPPPTSSVVPDGYGGASLGGAGIGGGNPGGNGGGNGNFISLIANTVKELNNKPPGGQPGASAAAQVAQQWLNPQQIGQFGSLFSSFGR</sequence>
<organism evidence="1 2">
    <name type="scientific">Panagrolaimus sp. JU765</name>
    <dbReference type="NCBI Taxonomy" id="591449"/>
    <lineage>
        <taxon>Eukaryota</taxon>
        <taxon>Metazoa</taxon>
        <taxon>Ecdysozoa</taxon>
        <taxon>Nematoda</taxon>
        <taxon>Chromadorea</taxon>
        <taxon>Rhabditida</taxon>
        <taxon>Tylenchina</taxon>
        <taxon>Panagrolaimomorpha</taxon>
        <taxon>Panagrolaimoidea</taxon>
        <taxon>Panagrolaimidae</taxon>
        <taxon>Panagrolaimus</taxon>
    </lineage>
</organism>
<name>A0AC34RDH4_9BILA</name>
<evidence type="ECO:0000313" key="2">
    <source>
        <dbReference type="WBParaSite" id="JU765_v2.g565.t1"/>
    </source>
</evidence>
<protein>
    <submittedName>
        <fullName evidence="2">Uncharacterized protein</fullName>
    </submittedName>
</protein>
<dbReference type="Proteomes" id="UP000887576">
    <property type="component" value="Unplaced"/>
</dbReference>